<evidence type="ECO:0000313" key="3">
    <source>
        <dbReference type="Proteomes" id="UP000277580"/>
    </source>
</evidence>
<proteinExistence type="predicted"/>
<feature type="compositionally biased region" description="Low complexity" evidence="1">
    <location>
        <begin position="104"/>
        <end position="123"/>
    </location>
</feature>
<dbReference type="OrthoDB" id="5370362at2759"/>
<evidence type="ECO:0000313" key="2">
    <source>
        <dbReference type="EMBL" id="RPB10061.1"/>
    </source>
</evidence>
<name>A0A3N4KNY3_9PEZI</name>
<dbReference type="InParanoid" id="A0A3N4KNY3"/>
<dbReference type="Proteomes" id="UP000277580">
    <property type="component" value="Unassembled WGS sequence"/>
</dbReference>
<gene>
    <name evidence="2" type="ORF">P167DRAFT_547604</name>
</gene>
<feature type="region of interest" description="Disordered" evidence="1">
    <location>
        <begin position="16"/>
        <end position="123"/>
    </location>
</feature>
<feature type="compositionally biased region" description="Basic and acidic residues" evidence="1">
    <location>
        <begin position="92"/>
        <end position="103"/>
    </location>
</feature>
<evidence type="ECO:0000256" key="1">
    <source>
        <dbReference type="SAM" id="MobiDB-lite"/>
    </source>
</evidence>
<keyword evidence="3" id="KW-1185">Reference proteome</keyword>
<reference evidence="2 3" key="1">
    <citation type="journal article" date="2018" name="Nat. Ecol. Evol.">
        <title>Pezizomycetes genomes reveal the molecular basis of ectomycorrhizal truffle lifestyle.</title>
        <authorList>
            <person name="Murat C."/>
            <person name="Payen T."/>
            <person name="Noel B."/>
            <person name="Kuo A."/>
            <person name="Morin E."/>
            <person name="Chen J."/>
            <person name="Kohler A."/>
            <person name="Krizsan K."/>
            <person name="Balestrini R."/>
            <person name="Da Silva C."/>
            <person name="Montanini B."/>
            <person name="Hainaut M."/>
            <person name="Levati E."/>
            <person name="Barry K.W."/>
            <person name="Belfiori B."/>
            <person name="Cichocki N."/>
            <person name="Clum A."/>
            <person name="Dockter R.B."/>
            <person name="Fauchery L."/>
            <person name="Guy J."/>
            <person name="Iotti M."/>
            <person name="Le Tacon F."/>
            <person name="Lindquist E.A."/>
            <person name="Lipzen A."/>
            <person name="Malagnac F."/>
            <person name="Mello A."/>
            <person name="Molinier V."/>
            <person name="Miyauchi S."/>
            <person name="Poulain J."/>
            <person name="Riccioni C."/>
            <person name="Rubini A."/>
            <person name="Sitrit Y."/>
            <person name="Splivallo R."/>
            <person name="Traeger S."/>
            <person name="Wang M."/>
            <person name="Zifcakova L."/>
            <person name="Wipf D."/>
            <person name="Zambonelli A."/>
            <person name="Paolocci F."/>
            <person name="Nowrousian M."/>
            <person name="Ottonello S."/>
            <person name="Baldrian P."/>
            <person name="Spatafora J.W."/>
            <person name="Henrissat B."/>
            <person name="Nagy L.G."/>
            <person name="Aury J.M."/>
            <person name="Wincker P."/>
            <person name="Grigoriev I.V."/>
            <person name="Bonfante P."/>
            <person name="Martin F.M."/>
        </authorList>
    </citation>
    <scope>NUCLEOTIDE SEQUENCE [LARGE SCALE GENOMIC DNA]</scope>
    <source>
        <strain evidence="2 3">CCBAS932</strain>
    </source>
</reference>
<protein>
    <recommendedName>
        <fullName evidence="4">WW domain-containing protein</fullName>
    </recommendedName>
</protein>
<evidence type="ECO:0008006" key="4">
    <source>
        <dbReference type="Google" id="ProtNLM"/>
    </source>
</evidence>
<organism evidence="2 3">
    <name type="scientific">Morchella conica CCBAS932</name>
    <dbReference type="NCBI Taxonomy" id="1392247"/>
    <lineage>
        <taxon>Eukaryota</taxon>
        <taxon>Fungi</taxon>
        <taxon>Dikarya</taxon>
        <taxon>Ascomycota</taxon>
        <taxon>Pezizomycotina</taxon>
        <taxon>Pezizomycetes</taxon>
        <taxon>Pezizales</taxon>
        <taxon>Morchellaceae</taxon>
        <taxon>Morchella</taxon>
    </lineage>
</organism>
<sequence>MSFLNNLISDFREAKAAAQAHNMASYEPPSTSGMSATAEGPVEDSHTQTSGKPVSERYIPPPPPKNLPHGWTARYDEKEGGFLYSKGVDTSSEQRDFPTEKNTEGSTVTVTGETTEQVTAKPA</sequence>
<dbReference type="AlphaFoldDB" id="A0A3N4KNY3"/>
<dbReference type="EMBL" id="ML119146">
    <property type="protein sequence ID" value="RPB10061.1"/>
    <property type="molecule type" value="Genomic_DNA"/>
</dbReference>
<accession>A0A3N4KNY3</accession>